<evidence type="ECO:0000313" key="2">
    <source>
        <dbReference type="Proteomes" id="UP000297535"/>
    </source>
</evidence>
<sequence length="81" mass="8677">MCKAARAFLGWQQADLGTASGVSKSTIGAFEAKEETAYLTSMNNKALVEAFEHAGLEFIPENGGGAGIRFRNRADGTRDEH</sequence>
<dbReference type="InterPro" id="IPR001387">
    <property type="entry name" value="Cro/C1-type_HTH"/>
</dbReference>
<proteinExistence type="predicted"/>
<accession>A0A4Z0NEI8</accession>
<gene>
    <name evidence="1" type="ORF">EU555_33210</name>
</gene>
<protein>
    <submittedName>
        <fullName evidence="1">XRE family transcriptional regulator</fullName>
    </submittedName>
</protein>
<dbReference type="GO" id="GO:0003677">
    <property type="term" value="F:DNA binding"/>
    <property type="evidence" value="ECO:0007669"/>
    <property type="project" value="InterPro"/>
</dbReference>
<dbReference type="OrthoDB" id="4419620at2"/>
<dbReference type="InterPro" id="IPR010982">
    <property type="entry name" value="Lambda_DNA-bd_dom_sf"/>
</dbReference>
<keyword evidence="2" id="KW-1185">Reference proteome</keyword>
<organism evidence="1 2">
    <name type="scientific">Methylobacterium nonmethylotrophicum</name>
    <dbReference type="NCBI Taxonomy" id="1141884"/>
    <lineage>
        <taxon>Bacteria</taxon>
        <taxon>Pseudomonadati</taxon>
        <taxon>Pseudomonadota</taxon>
        <taxon>Alphaproteobacteria</taxon>
        <taxon>Hyphomicrobiales</taxon>
        <taxon>Methylobacteriaceae</taxon>
        <taxon>Methylobacterium</taxon>
    </lineage>
</organism>
<dbReference type="Gene3D" id="1.10.260.40">
    <property type="entry name" value="lambda repressor-like DNA-binding domains"/>
    <property type="match status" value="1"/>
</dbReference>
<dbReference type="SUPFAM" id="SSF47413">
    <property type="entry name" value="lambda repressor-like DNA-binding domains"/>
    <property type="match status" value="1"/>
</dbReference>
<evidence type="ECO:0000313" key="1">
    <source>
        <dbReference type="EMBL" id="TGD93754.1"/>
    </source>
</evidence>
<name>A0A4Z0NEI8_9HYPH</name>
<dbReference type="AlphaFoldDB" id="A0A4Z0NEI8"/>
<dbReference type="CDD" id="cd00093">
    <property type="entry name" value="HTH_XRE"/>
    <property type="match status" value="1"/>
</dbReference>
<dbReference type="Proteomes" id="UP000297535">
    <property type="component" value="Unassembled WGS sequence"/>
</dbReference>
<dbReference type="EMBL" id="SRLB01000049">
    <property type="protein sequence ID" value="TGD93754.1"/>
    <property type="molecule type" value="Genomic_DNA"/>
</dbReference>
<reference evidence="1 2" key="1">
    <citation type="submission" date="2019-04" db="EMBL/GenBank/DDBJ databases">
        <authorList>
            <person name="Feng G."/>
            <person name="Zhu H."/>
        </authorList>
    </citation>
    <scope>NUCLEOTIDE SEQUENCE [LARGE SCALE GENOMIC DNA]</scope>
    <source>
        <strain evidence="1 2">6HR-1</strain>
    </source>
</reference>
<comment type="caution">
    <text evidence="1">The sequence shown here is derived from an EMBL/GenBank/DDBJ whole genome shotgun (WGS) entry which is preliminary data.</text>
</comment>